<protein>
    <submittedName>
        <fullName evidence="2">Uncharacterized protein</fullName>
    </submittedName>
</protein>
<organism evidence="2 3">
    <name type="scientific">Cryptosporidium ubiquitum</name>
    <dbReference type="NCBI Taxonomy" id="857276"/>
    <lineage>
        <taxon>Eukaryota</taxon>
        <taxon>Sar</taxon>
        <taxon>Alveolata</taxon>
        <taxon>Apicomplexa</taxon>
        <taxon>Conoidasida</taxon>
        <taxon>Coccidia</taxon>
        <taxon>Eucoccidiorida</taxon>
        <taxon>Eimeriorina</taxon>
        <taxon>Cryptosporidiidae</taxon>
        <taxon>Cryptosporidium</taxon>
    </lineage>
</organism>
<accession>A0A1J4MED1</accession>
<sequence>MKYHSENGQIKESKGDEGVKIVKHSTEFNVDLPNLETTDSIDRHSSDSNLAQSNNITPTRCSRTKEIKNIEYTGSLGKDIKNADQGDISNTFISNPSSLVNSVERTTAPSSMMSSISRYDSCYTSNLSPSTNFQTPCGRNPKRRNTSTLCFDEYLQNNENDKSNNLNHSGIKKELLGSTNSTEISRVSNNETQSNQISGSVLLSAVLQVIASIQKLKNGEPNGTNRSKVLTNTANTKNTTAAVNNLVLNNGMANNNVIAAAQILGSKLPGVHPTTAALALAYSLSVAASAKKTSGGVSNSDDFIQNLNQIISERISCNNHSGNTENTDNMKITNELLQVIVSSLNSVVSHSQGEVGINIQKKDSDYLMSPNKTNELNNNFKLSRLGGETKASGSSYNLNLPPMDFIINEKPMYNDSRKVTNYPNIAGNSFPNKTMLHEVVNNNINIINTNYKLPHLDIGSGLGIGMGPGIEESFSRIEYGGEVCQASETNSSKSIVNESTQITTKSNYLVHENNNPLSLMLSEISKCSEKKIILESSNNYIWNDILYNQVFDHVDFETPFSRKHAYLRNELLFYNKPILEIDHGGDSFSTPNYIRIPNHQHHSNNKVTTYSHNYNVTNPSFFGNSKPHFPLPSKYSSNNSDLYNFHKYNPRIQSFCDDLLVNSANRKNSQIFNSINYLMQIVGDGNINGKMNGNNSN</sequence>
<keyword evidence="3" id="KW-1185">Reference proteome</keyword>
<dbReference type="EMBL" id="LRBP01000021">
    <property type="protein sequence ID" value="OII72592.1"/>
    <property type="molecule type" value="Genomic_DNA"/>
</dbReference>
<gene>
    <name evidence="2" type="ORF">cubi_03328</name>
</gene>
<dbReference type="Proteomes" id="UP000186176">
    <property type="component" value="Unassembled WGS sequence"/>
</dbReference>
<dbReference type="RefSeq" id="XP_028874054.1">
    <property type="nucleotide sequence ID" value="XM_029020341.1"/>
</dbReference>
<dbReference type="OrthoDB" id="343317at2759"/>
<evidence type="ECO:0000256" key="1">
    <source>
        <dbReference type="SAM" id="MobiDB-lite"/>
    </source>
</evidence>
<dbReference type="AlphaFoldDB" id="A0A1J4MED1"/>
<proteinExistence type="predicted"/>
<dbReference type="GeneID" id="39980120"/>
<reference evidence="2 3" key="1">
    <citation type="submission" date="2016-10" db="EMBL/GenBank/DDBJ databases">
        <title>Reductive evolution of mitochondrial metabolism and differential evolution of invasion-related proteins in Cryptosporidium.</title>
        <authorList>
            <person name="Liu S."/>
            <person name="Roellig D.M."/>
            <person name="Guo Y."/>
            <person name="Li N."/>
            <person name="Frace M.A."/>
            <person name="Tang K."/>
            <person name="Zhang L."/>
            <person name="Feng Y."/>
            <person name="Xiao L."/>
        </authorList>
    </citation>
    <scope>NUCLEOTIDE SEQUENCE [LARGE SCALE GENOMIC DNA]</scope>
    <source>
        <strain evidence="2">39726</strain>
    </source>
</reference>
<evidence type="ECO:0000313" key="3">
    <source>
        <dbReference type="Proteomes" id="UP000186176"/>
    </source>
</evidence>
<feature type="region of interest" description="Disordered" evidence="1">
    <location>
        <begin position="37"/>
        <end position="59"/>
    </location>
</feature>
<evidence type="ECO:0000313" key="2">
    <source>
        <dbReference type="EMBL" id="OII72592.1"/>
    </source>
</evidence>
<dbReference type="VEuPathDB" id="CryptoDB:cubi_03328"/>
<name>A0A1J4MED1_9CRYT</name>
<feature type="compositionally biased region" description="Polar residues" evidence="1">
    <location>
        <begin position="47"/>
        <end position="59"/>
    </location>
</feature>
<comment type="caution">
    <text evidence="2">The sequence shown here is derived from an EMBL/GenBank/DDBJ whole genome shotgun (WGS) entry which is preliminary data.</text>
</comment>